<evidence type="ECO:0008006" key="4">
    <source>
        <dbReference type="Google" id="ProtNLM"/>
    </source>
</evidence>
<accession>A0A947CX87</accession>
<feature type="region of interest" description="Disordered" evidence="1">
    <location>
        <begin position="37"/>
        <end position="57"/>
    </location>
</feature>
<comment type="caution">
    <text evidence="2">The sequence shown here is derived from an EMBL/GenBank/DDBJ whole genome shotgun (WGS) entry which is preliminary data.</text>
</comment>
<evidence type="ECO:0000313" key="3">
    <source>
        <dbReference type="Proteomes" id="UP000748108"/>
    </source>
</evidence>
<gene>
    <name evidence="2" type="ORF">KM312_06600</name>
</gene>
<evidence type="ECO:0000256" key="1">
    <source>
        <dbReference type="SAM" id="MobiDB-lite"/>
    </source>
</evidence>
<dbReference type="InterPro" id="IPR040442">
    <property type="entry name" value="Pyrv_kinase-like_dom_sf"/>
</dbReference>
<organism evidence="2 3">
    <name type="scientific">Hydrogenibacillus schlegelii</name>
    <name type="common">Bacillus schlegelii</name>
    <dbReference type="NCBI Taxonomy" id="1484"/>
    <lineage>
        <taxon>Bacteria</taxon>
        <taxon>Bacillati</taxon>
        <taxon>Bacillota</taxon>
        <taxon>Bacilli</taxon>
        <taxon>Bacillales</taxon>
        <taxon>Bacillales Family X. Incertae Sedis</taxon>
        <taxon>Hydrogenibacillus</taxon>
    </lineage>
</organism>
<feature type="compositionally biased region" description="Polar residues" evidence="1">
    <location>
        <begin position="37"/>
        <end position="46"/>
    </location>
</feature>
<dbReference type="Gene3D" id="3.20.20.60">
    <property type="entry name" value="Phosphoenolpyruvate-binding domains"/>
    <property type="match status" value="1"/>
</dbReference>
<sequence>MPTKPERAAALRHDWEHNPRWQGIRRDYSADDVVNLQGTLTSSTPSPGAAPNASGGT</sequence>
<evidence type="ECO:0000313" key="2">
    <source>
        <dbReference type="EMBL" id="MBT9282313.1"/>
    </source>
</evidence>
<dbReference type="Proteomes" id="UP000748108">
    <property type="component" value="Unassembled WGS sequence"/>
</dbReference>
<protein>
    <recommendedName>
        <fullName evidence="4">Isocitrate lyase</fullName>
    </recommendedName>
</protein>
<name>A0A947CX87_HYDSH</name>
<dbReference type="AlphaFoldDB" id="A0A947CX87"/>
<proteinExistence type="predicted"/>
<dbReference type="EMBL" id="JAHHQF010000053">
    <property type="protein sequence ID" value="MBT9282313.1"/>
    <property type="molecule type" value="Genomic_DNA"/>
</dbReference>
<reference evidence="2" key="1">
    <citation type="journal article" date="2021" name="Microbiology">
        <title>Metagenomic Analysis of the Microbial Community in the Underground Coal Fire Area (Kemerovo Region, Russia) Revealed Predominance of Thermophilic Members of the Phyla Deinococcus-thermus, Aquificae, and Firmicutes.</title>
        <authorList>
            <person name="Kadnikov V."/>
            <person name="Mardanov A.V."/>
            <person name="Beletsky A.V."/>
            <person name="Karnachuk O.V."/>
            <person name="Ravin N.V."/>
        </authorList>
    </citation>
    <scope>NUCLEOTIDE SEQUENCE</scope>
    <source>
        <strain evidence="2">RBS10-49</strain>
    </source>
</reference>